<evidence type="ECO:0000256" key="2">
    <source>
        <dbReference type="PIRSR" id="PIRSR000097-2"/>
    </source>
</evidence>
<dbReference type="PRINTS" id="PR00069">
    <property type="entry name" value="ALDKETRDTASE"/>
</dbReference>
<dbReference type="Proteomes" id="UP000228976">
    <property type="component" value="Unassembled WGS sequence"/>
</dbReference>
<name>A0A261F9V5_9BIFI</name>
<dbReference type="InterPro" id="IPR023210">
    <property type="entry name" value="NADP_OxRdtase_dom"/>
</dbReference>
<dbReference type="Pfam" id="PF00248">
    <property type="entry name" value="Aldo_ket_red"/>
    <property type="match status" value="1"/>
</dbReference>
<protein>
    <submittedName>
        <fullName evidence="5">2,5-didehydrogluconate reductase</fullName>
    </submittedName>
</protein>
<dbReference type="EMBL" id="MWWU01000002">
    <property type="protein sequence ID" value="OZG55864.1"/>
    <property type="molecule type" value="Genomic_DNA"/>
</dbReference>
<dbReference type="PANTHER" id="PTHR43638">
    <property type="entry name" value="OXIDOREDUCTASE, ALDO/KETO REDUCTASE FAMILY PROTEIN"/>
    <property type="match status" value="1"/>
</dbReference>
<evidence type="ECO:0000256" key="3">
    <source>
        <dbReference type="PIRSR" id="PIRSR000097-3"/>
    </source>
</evidence>
<dbReference type="OrthoDB" id="3664926at2"/>
<organism evidence="5 6">
    <name type="scientific">Aeriscardovia aeriphila</name>
    <dbReference type="NCBI Taxonomy" id="218139"/>
    <lineage>
        <taxon>Bacteria</taxon>
        <taxon>Bacillati</taxon>
        <taxon>Actinomycetota</taxon>
        <taxon>Actinomycetes</taxon>
        <taxon>Bifidobacteriales</taxon>
        <taxon>Bifidobacteriaceae</taxon>
        <taxon>Aeriscardovia</taxon>
    </lineage>
</organism>
<feature type="active site" description="Proton donor" evidence="1">
    <location>
        <position position="51"/>
    </location>
</feature>
<dbReference type="SUPFAM" id="SSF51430">
    <property type="entry name" value="NAD(P)-linked oxidoreductase"/>
    <property type="match status" value="1"/>
</dbReference>
<dbReference type="InterPro" id="IPR036812">
    <property type="entry name" value="NAD(P)_OxRdtase_dom_sf"/>
</dbReference>
<dbReference type="InterPro" id="IPR020471">
    <property type="entry name" value="AKR"/>
</dbReference>
<dbReference type="PANTHER" id="PTHR43638:SF3">
    <property type="entry name" value="ALDEHYDE REDUCTASE"/>
    <property type="match status" value="1"/>
</dbReference>
<proteinExistence type="predicted"/>
<comment type="caution">
    <text evidence="5">The sequence shown here is derived from an EMBL/GenBank/DDBJ whole genome shotgun (WGS) entry which is preliminary data.</text>
</comment>
<keyword evidence="6" id="KW-1185">Reference proteome</keyword>
<reference evidence="5 6" key="1">
    <citation type="journal article" date="2017" name="BMC Genomics">
        <title>Comparative genomic and phylogenomic analyses of the Bifidobacteriaceae family.</title>
        <authorList>
            <person name="Lugli G.A."/>
            <person name="Milani C."/>
            <person name="Turroni F."/>
            <person name="Duranti S."/>
            <person name="Mancabelli L."/>
            <person name="Mangifesta M."/>
            <person name="Ferrario C."/>
            <person name="Modesto M."/>
            <person name="Mattarelli P."/>
            <person name="Jiri K."/>
            <person name="van Sinderen D."/>
            <person name="Ventura M."/>
        </authorList>
    </citation>
    <scope>NUCLEOTIDE SEQUENCE [LARGE SCALE GENOMIC DNA]</scope>
    <source>
        <strain evidence="5 6">LMG 21773</strain>
    </source>
</reference>
<sequence length="284" mass="31044">MKTLSFAGREMPVIGAGLWGIGEGIDAHAQRRALDAAFDAGLVLLDTAEMYGNGASERVAGAAARSARAQGKDVFVVSKVLPSNARPQLMRTALTRSLHNLGLDYLDMYLLHWRSTADLALVAQQMHEFVQEGLIRHWGVSNFDVADMQELLAVPYGEECACDQNLYNLANRGMDHDLMPWLRDHHIPLMAYSPLGDGGPAGTRVMVNNTEVKKVAARHHASAQQVMLAWCVRDGNTLAIPQSANPEHLVQDFHSGSLELDEHDFAALDSAFPAPTSKQRLAKL</sequence>
<feature type="binding site" evidence="2">
    <location>
        <position position="112"/>
    </location>
    <ligand>
        <name>substrate</name>
    </ligand>
</feature>
<evidence type="ECO:0000259" key="4">
    <source>
        <dbReference type="Pfam" id="PF00248"/>
    </source>
</evidence>
<gene>
    <name evidence="5" type="ORF">AEAE_0352</name>
</gene>
<dbReference type="GO" id="GO:0016491">
    <property type="term" value="F:oxidoreductase activity"/>
    <property type="evidence" value="ECO:0007669"/>
    <property type="project" value="InterPro"/>
</dbReference>
<evidence type="ECO:0000256" key="1">
    <source>
        <dbReference type="PIRSR" id="PIRSR000097-1"/>
    </source>
</evidence>
<evidence type="ECO:0000313" key="5">
    <source>
        <dbReference type="EMBL" id="OZG55864.1"/>
    </source>
</evidence>
<dbReference type="AlphaFoldDB" id="A0A261F9V5"/>
<accession>A0A261F9V5</accession>
<evidence type="ECO:0000313" key="6">
    <source>
        <dbReference type="Proteomes" id="UP000228976"/>
    </source>
</evidence>
<feature type="site" description="Lowers pKa of active site Tyr" evidence="3">
    <location>
        <position position="79"/>
    </location>
</feature>
<dbReference type="PIRSF" id="PIRSF000097">
    <property type="entry name" value="AKR"/>
    <property type="match status" value="1"/>
</dbReference>
<dbReference type="Gene3D" id="3.20.20.100">
    <property type="entry name" value="NADP-dependent oxidoreductase domain"/>
    <property type="match status" value="1"/>
</dbReference>
<feature type="domain" description="NADP-dependent oxidoreductase" evidence="4">
    <location>
        <begin position="14"/>
        <end position="271"/>
    </location>
</feature>
<dbReference type="RefSeq" id="WP_158520466.1">
    <property type="nucleotide sequence ID" value="NZ_JACBYZ010000001.1"/>
</dbReference>